<dbReference type="RefSeq" id="WP_014808478.1">
    <property type="nucleotide sequence ID" value="NC_018025.1"/>
</dbReference>
<sequence>MTSSSDRSLVELRVLLLQYIEGSLPQEEGQKVTELLRTNEQARKELDGLKVIMHTLRTDKDLFCPEPSEIADFVATGNDPAGKISDHLKECLSCREDVQSLKCLQPADGMPPEIWDAVHDKLVKLGRESQHFDFQIPLAAQGGRRDKLDLPIAADVEPPDEIPEEPQTPLAADEPISPEQTEPPERPKGLLARLLSWFRGR</sequence>
<proteinExistence type="predicted"/>
<dbReference type="Proteomes" id="UP000006055">
    <property type="component" value="Chromosome"/>
</dbReference>
<dbReference type="OrthoDB" id="153510at2"/>
<keyword evidence="3" id="KW-1185">Reference proteome</keyword>
<dbReference type="KEGG" id="dti:Desti_0592"/>
<dbReference type="HOGENOM" id="CLU_1358621_0_0_7"/>
<reference evidence="3" key="1">
    <citation type="submission" date="2012-06" db="EMBL/GenBank/DDBJ databases">
        <title>Complete sequence of chromosome of Desulfomonile tiedjei DSM 6799.</title>
        <authorList>
            <person name="Lucas S."/>
            <person name="Copeland A."/>
            <person name="Lapidus A."/>
            <person name="Glavina del Rio T."/>
            <person name="Dalin E."/>
            <person name="Tice H."/>
            <person name="Bruce D."/>
            <person name="Goodwin L."/>
            <person name="Pitluck S."/>
            <person name="Peters L."/>
            <person name="Ovchinnikova G."/>
            <person name="Zeytun A."/>
            <person name="Lu M."/>
            <person name="Kyrpides N."/>
            <person name="Mavromatis K."/>
            <person name="Ivanova N."/>
            <person name="Brettin T."/>
            <person name="Detter J.C."/>
            <person name="Han C."/>
            <person name="Larimer F."/>
            <person name="Land M."/>
            <person name="Hauser L."/>
            <person name="Markowitz V."/>
            <person name="Cheng J.-F."/>
            <person name="Hugenholtz P."/>
            <person name="Woyke T."/>
            <person name="Wu D."/>
            <person name="Spring S."/>
            <person name="Schroeder M."/>
            <person name="Brambilla E."/>
            <person name="Klenk H.-P."/>
            <person name="Eisen J.A."/>
        </authorList>
    </citation>
    <scope>NUCLEOTIDE SEQUENCE [LARGE SCALE GENOMIC DNA]</scope>
    <source>
        <strain evidence="3">ATCC 49306 / DSM 6799 / DCB-1</strain>
    </source>
</reference>
<dbReference type="EMBL" id="CP003360">
    <property type="protein sequence ID" value="AFM23322.1"/>
    <property type="molecule type" value="Genomic_DNA"/>
</dbReference>
<gene>
    <name evidence="2" type="ordered locus">Desti_0592</name>
</gene>
<evidence type="ECO:0000313" key="2">
    <source>
        <dbReference type="EMBL" id="AFM23322.1"/>
    </source>
</evidence>
<organism evidence="2 3">
    <name type="scientific">Desulfomonile tiedjei (strain ATCC 49306 / DSM 6799 / DCB-1)</name>
    <dbReference type="NCBI Taxonomy" id="706587"/>
    <lineage>
        <taxon>Bacteria</taxon>
        <taxon>Pseudomonadati</taxon>
        <taxon>Thermodesulfobacteriota</taxon>
        <taxon>Desulfomonilia</taxon>
        <taxon>Desulfomonilales</taxon>
        <taxon>Desulfomonilaceae</taxon>
        <taxon>Desulfomonile</taxon>
    </lineage>
</organism>
<name>I4C181_DESTA</name>
<evidence type="ECO:0000313" key="3">
    <source>
        <dbReference type="Proteomes" id="UP000006055"/>
    </source>
</evidence>
<evidence type="ECO:0000256" key="1">
    <source>
        <dbReference type="SAM" id="MobiDB-lite"/>
    </source>
</evidence>
<feature type="region of interest" description="Disordered" evidence="1">
    <location>
        <begin position="155"/>
        <end position="189"/>
    </location>
</feature>
<dbReference type="STRING" id="706587.Desti_0592"/>
<protein>
    <recommendedName>
        <fullName evidence="4">Zinc-finger domain-containing protein</fullName>
    </recommendedName>
</protein>
<dbReference type="AlphaFoldDB" id="I4C181"/>
<accession>I4C181</accession>
<evidence type="ECO:0008006" key="4">
    <source>
        <dbReference type="Google" id="ProtNLM"/>
    </source>
</evidence>